<dbReference type="AlphaFoldDB" id="A0AAV4LNT0"/>
<gene>
    <name evidence="1" type="ORF">BcabD6B2_01650</name>
</gene>
<dbReference type="RefSeq" id="XP_067712802.1">
    <property type="nucleotide sequence ID" value="XM_067856701.1"/>
</dbReference>
<dbReference type="GeneID" id="94192213"/>
<evidence type="ECO:0000313" key="2">
    <source>
        <dbReference type="Proteomes" id="UP001497744"/>
    </source>
</evidence>
<comment type="caution">
    <text evidence="1">The sequence shown here is derived from an EMBL/GenBank/DDBJ whole genome shotgun (WGS) entry which is preliminary data.</text>
</comment>
<sequence>MIISTISSGVRSEPCASISVRDSELDVTEHDAQRLGAKAALALDVVGAEDVLQPQAPRGAVHLVRGLRRAGHHAADEVVERDHVPAPAVHRVEDEARHGVVGEDVLVDLHHGKVLAQRHVAGVLDAAVVVEGHGEQGLRYGDAVELPAHHVKNAAAEGLDADGELEGRRDQLGLVEVPEGLEQEGDHLVVGAVQLRLGGEEERVQVGHCVVHVAVRALALALRPEVALAHGGAAGGTVEHGSRLSPHARVVAHHLHQQVALRLPAHERRLGGAATAASVHAALGGAARVTLAHRWDVQGVLRFRSRGGFEIVGRRAFDGHERPRERVGVAMVRRAVRRHIVELHGFAAAGAPASPCDSALGGDWQPGCR</sequence>
<name>A0AAV4LNT0_BABCB</name>
<keyword evidence="2" id="KW-1185">Reference proteome</keyword>
<dbReference type="EMBL" id="BPLF01000001">
    <property type="protein sequence ID" value="GIX60731.1"/>
    <property type="molecule type" value="Genomic_DNA"/>
</dbReference>
<dbReference type="GO" id="GO:0016787">
    <property type="term" value="F:hydrolase activity"/>
    <property type="evidence" value="ECO:0007669"/>
    <property type="project" value="UniProtKB-KW"/>
</dbReference>
<evidence type="ECO:0000313" key="1">
    <source>
        <dbReference type="EMBL" id="GIX60731.1"/>
    </source>
</evidence>
<organism evidence="1 2">
    <name type="scientific">Babesia caballi</name>
    <dbReference type="NCBI Taxonomy" id="5871"/>
    <lineage>
        <taxon>Eukaryota</taxon>
        <taxon>Sar</taxon>
        <taxon>Alveolata</taxon>
        <taxon>Apicomplexa</taxon>
        <taxon>Aconoidasida</taxon>
        <taxon>Piroplasmida</taxon>
        <taxon>Babesiidae</taxon>
        <taxon>Babesia</taxon>
    </lineage>
</organism>
<reference evidence="1 2" key="1">
    <citation type="submission" date="2021-06" db="EMBL/GenBank/DDBJ databases">
        <title>Genome sequence of Babesia caballi.</title>
        <authorList>
            <person name="Yamagishi J."/>
            <person name="Kidaka T."/>
            <person name="Ochi A."/>
        </authorList>
    </citation>
    <scope>NUCLEOTIDE SEQUENCE [LARGE SCALE GENOMIC DNA]</scope>
    <source>
        <strain evidence="1">USDA-D6B2</strain>
    </source>
</reference>
<dbReference type="Proteomes" id="UP001497744">
    <property type="component" value="Unassembled WGS sequence"/>
</dbReference>
<keyword evidence="1" id="KW-0378">Hydrolase</keyword>
<proteinExistence type="predicted"/>
<protein>
    <submittedName>
        <fullName evidence="1">Cell wall hydrolase</fullName>
    </submittedName>
</protein>
<accession>A0AAV4LNT0</accession>